<dbReference type="InterPro" id="IPR009081">
    <property type="entry name" value="PP-bd_ACP"/>
</dbReference>
<sequence length="83" mass="9887">MKEIQPTIKEFLARFFRNHNLQLDEDIFALGFVNSMFAMQLVLFIEQEFQLTIDNEDLEFDNFRSINAMTRLIERKTALVAQK</sequence>
<dbReference type="Pfam" id="PF00550">
    <property type="entry name" value="PP-binding"/>
    <property type="match status" value="1"/>
</dbReference>
<dbReference type="OrthoDB" id="677810at2"/>
<reference evidence="2 3" key="1">
    <citation type="journal article" date="2013" name="Genome Biol. Evol.">
        <title>Genomes of Stigonematalean cyanobacteria (subsection V) and the evolution of oxygenic photosynthesis from prokaryotes to plastids.</title>
        <authorList>
            <person name="Dagan T."/>
            <person name="Roettger M."/>
            <person name="Stucken K."/>
            <person name="Landan G."/>
            <person name="Koch R."/>
            <person name="Major P."/>
            <person name="Gould S.B."/>
            <person name="Goremykin V.V."/>
            <person name="Rippka R."/>
            <person name="Tandeau de Marsac N."/>
            <person name="Gugger M."/>
            <person name="Lockhart P.J."/>
            <person name="Allen J.F."/>
            <person name="Brune I."/>
            <person name="Maus I."/>
            <person name="Puhler A."/>
            <person name="Martin W.F."/>
        </authorList>
    </citation>
    <scope>NUCLEOTIDE SEQUENCE [LARGE SCALE GENOMIC DNA]</scope>
    <source>
        <strain evidence="2 3">PCC 7110</strain>
    </source>
</reference>
<dbReference type="AlphaFoldDB" id="A0A139WVZ2"/>
<accession>A0A139WVZ2</accession>
<dbReference type="EMBL" id="ANNX02000047">
    <property type="protein sequence ID" value="KYC36599.1"/>
    <property type="molecule type" value="Genomic_DNA"/>
</dbReference>
<dbReference type="STRING" id="128403.WA1_43725"/>
<feature type="domain" description="Carrier" evidence="1">
    <location>
        <begin position="1"/>
        <end position="77"/>
    </location>
</feature>
<dbReference type="PROSITE" id="PS50075">
    <property type="entry name" value="CARRIER"/>
    <property type="match status" value="1"/>
</dbReference>
<comment type="caution">
    <text evidence="2">The sequence shown here is derived from an EMBL/GenBank/DDBJ whole genome shotgun (WGS) entry which is preliminary data.</text>
</comment>
<dbReference type="InterPro" id="IPR036736">
    <property type="entry name" value="ACP-like_sf"/>
</dbReference>
<dbReference type="Proteomes" id="UP000076925">
    <property type="component" value="Unassembled WGS sequence"/>
</dbReference>
<evidence type="ECO:0000259" key="1">
    <source>
        <dbReference type="PROSITE" id="PS50075"/>
    </source>
</evidence>
<protein>
    <submittedName>
        <fullName evidence="2">D-alanyl carrier protein</fullName>
    </submittedName>
</protein>
<gene>
    <name evidence="2" type="ORF">WA1_43725</name>
</gene>
<evidence type="ECO:0000313" key="3">
    <source>
        <dbReference type="Proteomes" id="UP000076925"/>
    </source>
</evidence>
<keyword evidence="3" id="KW-1185">Reference proteome</keyword>
<dbReference type="RefSeq" id="WP_017744621.1">
    <property type="nucleotide sequence ID" value="NZ_KQ976354.1"/>
</dbReference>
<evidence type="ECO:0000313" key="2">
    <source>
        <dbReference type="EMBL" id="KYC36599.1"/>
    </source>
</evidence>
<organism evidence="2 3">
    <name type="scientific">Scytonema hofmannii PCC 7110</name>
    <dbReference type="NCBI Taxonomy" id="128403"/>
    <lineage>
        <taxon>Bacteria</taxon>
        <taxon>Bacillati</taxon>
        <taxon>Cyanobacteriota</taxon>
        <taxon>Cyanophyceae</taxon>
        <taxon>Nostocales</taxon>
        <taxon>Scytonemataceae</taxon>
        <taxon>Scytonema</taxon>
    </lineage>
</organism>
<name>A0A139WVZ2_9CYAN</name>
<dbReference type="SUPFAM" id="SSF47336">
    <property type="entry name" value="ACP-like"/>
    <property type="match status" value="1"/>
</dbReference>
<proteinExistence type="predicted"/>
<dbReference type="Gene3D" id="1.10.1200.10">
    <property type="entry name" value="ACP-like"/>
    <property type="match status" value="1"/>
</dbReference>